<dbReference type="InterPro" id="IPR016181">
    <property type="entry name" value="Acyl_CoA_acyltransferase"/>
</dbReference>
<evidence type="ECO:0000313" key="5">
    <source>
        <dbReference type="Proteomes" id="UP000267049"/>
    </source>
</evidence>
<evidence type="ECO:0000313" key="4">
    <source>
        <dbReference type="EMBL" id="RNF84382.1"/>
    </source>
</evidence>
<comment type="caution">
    <text evidence="4">The sequence shown here is derived from an EMBL/GenBank/DDBJ whole genome shotgun (WGS) entry which is preliminary data.</text>
</comment>
<dbReference type="GO" id="GO:0016747">
    <property type="term" value="F:acyltransferase activity, transferring groups other than amino-acyl groups"/>
    <property type="evidence" value="ECO:0007669"/>
    <property type="project" value="InterPro"/>
</dbReference>
<organism evidence="4 5">
    <name type="scientific">Montanilutibacter psychrotolerans</name>
    <dbReference type="NCBI Taxonomy" id="1327343"/>
    <lineage>
        <taxon>Bacteria</taxon>
        <taxon>Pseudomonadati</taxon>
        <taxon>Pseudomonadota</taxon>
        <taxon>Gammaproteobacteria</taxon>
        <taxon>Lysobacterales</taxon>
        <taxon>Lysobacteraceae</taxon>
        <taxon>Montanilutibacter</taxon>
    </lineage>
</organism>
<dbReference type="InterPro" id="IPR000182">
    <property type="entry name" value="GNAT_dom"/>
</dbReference>
<dbReference type="PANTHER" id="PTHR43877">
    <property type="entry name" value="AMINOALKYLPHOSPHONATE N-ACETYLTRANSFERASE-RELATED-RELATED"/>
    <property type="match status" value="1"/>
</dbReference>
<keyword evidence="1 4" id="KW-0808">Transferase</keyword>
<dbReference type="AlphaFoldDB" id="A0A3M8T111"/>
<dbReference type="Proteomes" id="UP000267049">
    <property type="component" value="Unassembled WGS sequence"/>
</dbReference>
<proteinExistence type="predicted"/>
<gene>
    <name evidence="4" type="ORF">EER27_08355</name>
</gene>
<dbReference type="SUPFAM" id="SSF55729">
    <property type="entry name" value="Acyl-CoA N-acyltransferases (Nat)"/>
    <property type="match status" value="1"/>
</dbReference>
<name>A0A3M8T111_9GAMM</name>
<keyword evidence="2" id="KW-0012">Acyltransferase</keyword>
<dbReference type="OrthoDB" id="7054990at2"/>
<accession>A0A3M8T111</accession>
<keyword evidence="5" id="KW-1185">Reference proteome</keyword>
<feature type="domain" description="N-acetyltransferase" evidence="3">
    <location>
        <begin position="12"/>
        <end position="153"/>
    </location>
</feature>
<sequence length="153" mass="16452">MGAADAPPPAEPRIRAAATGDASDVAELLGLLGYPCTRDEAAERIAIVLGDPRQHLMLAEVDGMACGRVAMDLRYSLTRGADLARITALVVAPDSNRRGIGRRLLREVEAIARNARIARIEVTSNQRRADAHAFYRDCGYADGSAHFIKLLGD</sequence>
<protein>
    <submittedName>
        <fullName evidence="4">GNAT family N-acetyltransferase</fullName>
    </submittedName>
</protein>
<evidence type="ECO:0000256" key="2">
    <source>
        <dbReference type="ARBA" id="ARBA00023315"/>
    </source>
</evidence>
<dbReference type="EMBL" id="RIBS01000003">
    <property type="protein sequence ID" value="RNF84382.1"/>
    <property type="molecule type" value="Genomic_DNA"/>
</dbReference>
<dbReference type="RefSeq" id="WP_123087568.1">
    <property type="nucleotide sequence ID" value="NZ_RIBS01000003.1"/>
</dbReference>
<dbReference type="InterPro" id="IPR050832">
    <property type="entry name" value="Bact_Acetyltransf"/>
</dbReference>
<evidence type="ECO:0000259" key="3">
    <source>
        <dbReference type="PROSITE" id="PS51186"/>
    </source>
</evidence>
<reference evidence="4 5" key="1">
    <citation type="submission" date="2018-11" db="EMBL/GenBank/DDBJ databases">
        <title>Lysobacter cryohumiis sp. nov., isolated from soil in the Tianshan Mountains, Xinjiang, China.</title>
        <authorList>
            <person name="Luo Y."/>
            <person name="Sheng H."/>
        </authorList>
    </citation>
    <scope>NUCLEOTIDE SEQUENCE [LARGE SCALE GENOMIC DNA]</scope>
    <source>
        <strain evidence="4 5">ZS60</strain>
    </source>
</reference>
<dbReference type="Gene3D" id="3.40.630.30">
    <property type="match status" value="1"/>
</dbReference>
<dbReference type="PROSITE" id="PS51186">
    <property type="entry name" value="GNAT"/>
    <property type="match status" value="1"/>
</dbReference>
<evidence type="ECO:0000256" key="1">
    <source>
        <dbReference type="ARBA" id="ARBA00022679"/>
    </source>
</evidence>
<dbReference type="Pfam" id="PF00583">
    <property type="entry name" value="Acetyltransf_1"/>
    <property type="match status" value="1"/>
</dbReference>